<dbReference type="InterPro" id="IPR010209">
    <property type="entry name" value="Ion_transpt_RnfG/RsxG"/>
</dbReference>
<evidence type="ECO:0000256" key="2">
    <source>
        <dbReference type="ARBA" id="ARBA00022553"/>
    </source>
</evidence>
<dbReference type="GO" id="GO:0009055">
    <property type="term" value="F:electron transfer activity"/>
    <property type="evidence" value="ECO:0007669"/>
    <property type="project" value="InterPro"/>
</dbReference>
<dbReference type="HAMAP" id="MF_00479">
    <property type="entry name" value="RsxG_RnfG"/>
    <property type="match status" value="1"/>
</dbReference>
<dbReference type="Pfam" id="PF04205">
    <property type="entry name" value="FMN_bind"/>
    <property type="match status" value="1"/>
</dbReference>
<evidence type="ECO:0000256" key="6">
    <source>
        <dbReference type="HAMAP-Rule" id="MF_00479"/>
    </source>
</evidence>
<evidence type="ECO:0000313" key="10">
    <source>
        <dbReference type="Proteomes" id="UP000294555"/>
    </source>
</evidence>
<evidence type="ECO:0000259" key="8">
    <source>
        <dbReference type="SMART" id="SM00900"/>
    </source>
</evidence>
<keyword evidence="2 6" id="KW-0597">Phosphoprotein</keyword>
<dbReference type="SMART" id="SM00900">
    <property type="entry name" value="FMN_bind"/>
    <property type="match status" value="1"/>
</dbReference>
<evidence type="ECO:0000256" key="5">
    <source>
        <dbReference type="ARBA" id="ARBA00022982"/>
    </source>
</evidence>
<dbReference type="GO" id="GO:0005886">
    <property type="term" value="C:plasma membrane"/>
    <property type="evidence" value="ECO:0007669"/>
    <property type="project" value="UniProtKB-SubCell"/>
</dbReference>
<dbReference type="AlphaFoldDB" id="A0A4R1N6D1"/>
<dbReference type="PIRSF" id="PIRSF006091">
    <property type="entry name" value="E_trnsport_RnfG"/>
    <property type="match status" value="1"/>
</dbReference>
<keyword evidence="5 6" id="KW-0249">Electron transport</keyword>
<dbReference type="PANTHER" id="PTHR36118">
    <property type="entry name" value="ION-TRANSLOCATING OXIDOREDUCTASE COMPLEX SUBUNIT G"/>
    <property type="match status" value="1"/>
</dbReference>
<keyword evidence="1 6" id="KW-0813">Transport</keyword>
<keyword evidence="3 6" id="KW-0285">Flavoprotein</keyword>
<dbReference type="NCBIfam" id="TIGR01947">
    <property type="entry name" value="rnfG"/>
    <property type="match status" value="1"/>
</dbReference>
<feature type="transmembrane region" description="Helical" evidence="7">
    <location>
        <begin position="25"/>
        <end position="45"/>
    </location>
</feature>
<comment type="similarity">
    <text evidence="6">Belongs to the RnfG family.</text>
</comment>
<protein>
    <recommendedName>
        <fullName evidence="6">Ion-translocating oxidoreductase complex subunit G</fullName>
        <ecNumber evidence="6">7.-.-.-</ecNumber>
    </recommendedName>
    <alternativeName>
        <fullName evidence="6">Rnf electron transport complex subunit G</fullName>
    </alternativeName>
</protein>
<dbReference type="NCBIfam" id="NF002519">
    <property type="entry name" value="PRK01908.1"/>
    <property type="match status" value="1"/>
</dbReference>
<dbReference type="GO" id="GO:0022900">
    <property type="term" value="P:electron transport chain"/>
    <property type="evidence" value="ECO:0007669"/>
    <property type="project" value="UniProtKB-UniRule"/>
</dbReference>
<comment type="function">
    <text evidence="6">Part of a membrane-bound complex that couples electron transfer with translocation of ions across the membrane.</text>
</comment>
<evidence type="ECO:0000256" key="1">
    <source>
        <dbReference type="ARBA" id="ARBA00022448"/>
    </source>
</evidence>
<keyword evidence="10" id="KW-1185">Reference proteome</keyword>
<keyword evidence="6 7" id="KW-0472">Membrane</keyword>
<keyword evidence="6 7" id="KW-0812">Transmembrane</keyword>
<gene>
    <name evidence="6" type="primary">rnfG</name>
    <name evidence="9" type="ORF">EZJ58_0807</name>
</gene>
<keyword evidence="6 7" id="KW-1133">Transmembrane helix</keyword>
<evidence type="ECO:0000256" key="3">
    <source>
        <dbReference type="ARBA" id="ARBA00022630"/>
    </source>
</evidence>
<name>A0A4R1N6D1_9GAMM</name>
<comment type="cofactor">
    <cofactor evidence="6">
        <name>FMN</name>
        <dbReference type="ChEBI" id="CHEBI:58210"/>
    </cofactor>
</comment>
<feature type="domain" description="FMN-binding" evidence="8">
    <location>
        <begin position="111"/>
        <end position="203"/>
    </location>
</feature>
<dbReference type="PANTHER" id="PTHR36118:SF1">
    <property type="entry name" value="ION-TRANSLOCATING OXIDOREDUCTASE COMPLEX SUBUNIT G"/>
    <property type="match status" value="1"/>
</dbReference>
<evidence type="ECO:0000313" key="9">
    <source>
        <dbReference type="EMBL" id="TCL02775.1"/>
    </source>
</evidence>
<keyword evidence="6" id="KW-1003">Cell membrane</keyword>
<comment type="caution">
    <text evidence="9">The sequence shown here is derived from an EMBL/GenBank/DDBJ whole genome shotgun (WGS) entry which is preliminary data.</text>
</comment>
<evidence type="ECO:0000256" key="7">
    <source>
        <dbReference type="SAM" id="Phobius"/>
    </source>
</evidence>
<organism evidence="9 10">
    <name type="scientific">Sodalis ligni</name>
    <dbReference type="NCBI Taxonomy" id="2697027"/>
    <lineage>
        <taxon>Bacteria</taxon>
        <taxon>Pseudomonadati</taxon>
        <taxon>Pseudomonadota</taxon>
        <taxon>Gammaproteobacteria</taxon>
        <taxon>Enterobacterales</taxon>
        <taxon>Bruguierivoracaceae</taxon>
        <taxon>Sodalis</taxon>
    </lineage>
</organism>
<comment type="subcellular location">
    <subcellularLocation>
        <location evidence="6">Cell inner membrane</location>
        <topology evidence="6">Single-pass membrane protein</topology>
    </subcellularLocation>
</comment>
<proteinExistence type="inferred from homology"/>
<dbReference type="GO" id="GO:0010181">
    <property type="term" value="F:FMN binding"/>
    <property type="evidence" value="ECO:0007669"/>
    <property type="project" value="InterPro"/>
</dbReference>
<comment type="subunit">
    <text evidence="6">The complex is composed of six subunits: RnfA, RnfB, RnfC, RnfD, RnfE and RnfG.</text>
</comment>
<dbReference type="RefSeq" id="WP_243701405.1">
    <property type="nucleotide sequence ID" value="NZ_CP075169.1"/>
</dbReference>
<feature type="modified residue" description="FMN phosphoryl threonine" evidence="6">
    <location>
        <position position="186"/>
    </location>
</feature>
<dbReference type="InterPro" id="IPR007329">
    <property type="entry name" value="FMN-bd"/>
</dbReference>
<sequence>MNAAAMVSRGLTLLLPKRESPLTQAFLLGAFTLIVCLLVAGCWWLTHGQIIQREKEDTQSMLSQVFPAAGYDNALADAEQSLIMGGQSVHFYRASLQGRPSGIILTSVTQGYGGPIELLTGIAADGTITGVRVISHKETPGLGDAIELGRSPWILSFNGKSLANLTEQQWHVKKDGGQFDAFTGATITPRAVVKGVHENLLQYRQYRAQFLGKQEPGQ</sequence>
<keyword evidence="4 6" id="KW-0288">FMN</keyword>
<evidence type="ECO:0000256" key="4">
    <source>
        <dbReference type="ARBA" id="ARBA00022643"/>
    </source>
</evidence>
<keyword evidence="6" id="KW-0997">Cell inner membrane</keyword>
<dbReference type="Proteomes" id="UP000294555">
    <property type="component" value="Unassembled WGS sequence"/>
</dbReference>
<keyword evidence="6" id="KW-1278">Translocase</keyword>
<reference evidence="9 10" key="1">
    <citation type="submission" date="2019-02" db="EMBL/GenBank/DDBJ databases">
        <title>Investigation of anaerobic lignin degradation for improved lignocellulosic biofuels.</title>
        <authorList>
            <person name="Deangelis K."/>
        </authorList>
    </citation>
    <scope>NUCLEOTIDE SEQUENCE [LARGE SCALE GENOMIC DNA]</scope>
    <source>
        <strain evidence="9 10">159R</strain>
    </source>
</reference>
<dbReference type="EMBL" id="SJOI01000001">
    <property type="protein sequence ID" value="TCL02775.1"/>
    <property type="molecule type" value="Genomic_DNA"/>
</dbReference>
<accession>A0A4R1N6D1</accession>
<dbReference type="EC" id="7.-.-.-" evidence="6"/>